<sequence length="376" mass="43937">MKVVMQGRIGLLNEGGGDKVQIENTALELRKLGVEVDISTNIDDDIRKYDLVHIFQLDWIAENYFYAKEAYKFGKPIVLSPIHHNINEVKRFDDDYAFDLRRLSKFLFKDQFKRDIFKNLHRSVFDHKKIKPTSFSLILGLKEMHRRVLAMSDKVLVQTELEAKDIIKTYQVDIKWKKVPNGVGEVFLHDTKYENSLGLKDYILCVGRIEARKNQIKIIEAVEKFRLKYKNDVQLVFVGHKSSLKHFEFVSVFNKLVSRYKWIKHIEKVSYENMPSIYKFAKVCVSASWFETTGLTLLEALFCNTNAVASGPRAKEYLGSYASYCDPNDIDSIFRAIEKEYFAQRPSIPSDMREKYTWSNAAKETFEVYKEVLKIE</sequence>
<keyword evidence="1" id="KW-0808">Transferase</keyword>
<evidence type="ECO:0000313" key="3">
    <source>
        <dbReference type="EMBL" id="OGC56297.1"/>
    </source>
</evidence>
<organism evidence="3 4">
    <name type="scientific">candidate division WWE3 bacterium RIFCSPLOWO2_12_FULL_36_10</name>
    <dbReference type="NCBI Taxonomy" id="1802630"/>
    <lineage>
        <taxon>Bacteria</taxon>
        <taxon>Katanobacteria</taxon>
    </lineage>
</organism>
<dbReference type="Pfam" id="PF00534">
    <property type="entry name" value="Glycos_transf_1"/>
    <property type="match status" value="1"/>
</dbReference>
<name>A0A1F4VGE7_UNCKA</name>
<evidence type="ECO:0000313" key="4">
    <source>
        <dbReference type="Proteomes" id="UP000177763"/>
    </source>
</evidence>
<evidence type="ECO:0000256" key="1">
    <source>
        <dbReference type="ARBA" id="ARBA00022679"/>
    </source>
</evidence>
<comment type="caution">
    <text evidence="3">The sequence shown here is derived from an EMBL/GenBank/DDBJ whole genome shotgun (WGS) entry which is preliminary data.</text>
</comment>
<dbReference type="GO" id="GO:0016757">
    <property type="term" value="F:glycosyltransferase activity"/>
    <property type="evidence" value="ECO:0007669"/>
    <property type="project" value="InterPro"/>
</dbReference>
<evidence type="ECO:0000259" key="2">
    <source>
        <dbReference type="Pfam" id="PF00534"/>
    </source>
</evidence>
<dbReference type="EMBL" id="MEVN01000041">
    <property type="protein sequence ID" value="OGC56297.1"/>
    <property type="molecule type" value="Genomic_DNA"/>
</dbReference>
<accession>A0A1F4VGE7</accession>
<dbReference type="PANTHER" id="PTHR46401">
    <property type="entry name" value="GLYCOSYLTRANSFERASE WBBK-RELATED"/>
    <property type="match status" value="1"/>
</dbReference>
<dbReference type="AlphaFoldDB" id="A0A1F4VGE7"/>
<feature type="domain" description="Glycosyl transferase family 1" evidence="2">
    <location>
        <begin position="200"/>
        <end position="339"/>
    </location>
</feature>
<protein>
    <recommendedName>
        <fullName evidence="2">Glycosyl transferase family 1 domain-containing protein</fullName>
    </recommendedName>
</protein>
<proteinExistence type="predicted"/>
<dbReference type="PANTHER" id="PTHR46401:SF2">
    <property type="entry name" value="GLYCOSYLTRANSFERASE WBBK-RELATED"/>
    <property type="match status" value="1"/>
</dbReference>
<dbReference type="STRING" id="1802630.A3H26_02730"/>
<reference evidence="3 4" key="1">
    <citation type="journal article" date="2016" name="Nat. Commun.">
        <title>Thousands of microbial genomes shed light on interconnected biogeochemical processes in an aquifer system.</title>
        <authorList>
            <person name="Anantharaman K."/>
            <person name="Brown C.T."/>
            <person name="Hug L.A."/>
            <person name="Sharon I."/>
            <person name="Castelle C.J."/>
            <person name="Probst A.J."/>
            <person name="Thomas B.C."/>
            <person name="Singh A."/>
            <person name="Wilkins M.J."/>
            <person name="Karaoz U."/>
            <person name="Brodie E.L."/>
            <person name="Williams K.H."/>
            <person name="Hubbard S.S."/>
            <person name="Banfield J.F."/>
        </authorList>
    </citation>
    <scope>NUCLEOTIDE SEQUENCE [LARGE SCALE GENOMIC DNA]</scope>
</reference>
<dbReference type="Gene3D" id="3.40.50.2000">
    <property type="entry name" value="Glycogen Phosphorylase B"/>
    <property type="match status" value="2"/>
</dbReference>
<dbReference type="Proteomes" id="UP000177763">
    <property type="component" value="Unassembled WGS sequence"/>
</dbReference>
<dbReference type="SUPFAM" id="SSF53756">
    <property type="entry name" value="UDP-Glycosyltransferase/glycogen phosphorylase"/>
    <property type="match status" value="1"/>
</dbReference>
<dbReference type="InterPro" id="IPR001296">
    <property type="entry name" value="Glyco_trans_1"/>
</dbReference>
<gene>
    <name evidence="3" type="ORF">A3H26_02730</name>
</gene>